<evidence type="ECO:0000313" key="2">
    <source>
        <dbReference type="Proteomes" id="UP001057025"/>
    </source>
</evidence>
<dbReference type="Gene3D" id="3.90.25.10">
    <property type="entry name" value="UDP-galactose 4-epimerase, domain 1"/>
    <property type="match status" value="1"/>
</dbReference>
<dbReference type="InterPro" id="IPR036291">
    <property type="entry name" value="NAD(P)-bd_dom_sf"/>
</dbReference>
<dbReference type="PANTHER" id="PTHR47129">
    <property type="entry name" value="QUINONE OXIDOREDUCTASE 2"/>
    <property type="match status" value="1"/>
</dbReference>
<dbReference type="Gene3D" id="3.40.50.720">
    <property type="entry name" value="NAD(P)-binding Rossmann-like Domain"/>
    <property type="match status" value="1"/>
</dbReference>
<sequence length="265" mass="30083">MGDYKDATSMDQALAGVDRLLLISSYPDQSVPRFTQHQNVINAAVHNQVKWLGYTSFFHADRTQNPLAADHLKTEQFITKTDLPHSFLRNNWYLENELPALQAALTHQQPIVTTAGKQTIGWASERYYAQAAANLLSNSEDELKFVYELTGTFHTYAELIKTVTNVTGQEVKLQQLLPAEFADWIKQQNWNAPTQQFFLNCQKLMRAGDLGPQEEQPAIQMGMIHAEINQSRSHYQDLPQVLGRPLPSLTDQVRDLMTPKPGYLL</sequence>
<dbReference type="InterPro" id="IPR052718">
    <property type="entry name" value="NmrA-type_oxidoreductase"/>
</dbReference>
<keyword evidence="2" id="KW-1185">Reference proteome</keyword>
<dbReference type="EMBL" id="CP097118">
    <property type="protein sequence ID" value="USS88022.1"/>
    <property type="molecule type" value="Genomic_DNA"/>
</dbReference>
<dbReference type="SUPFAM" id="SSF51735">
    <property type="entry name" value="NAD(P)-binding Rossmann-fold domains"/>
    <property type="match status" value="1"/>
</dbReference>
<proteinExistence type="predicted"/>
<evidence type="ECO:0000313" key="1">
    <source>
        <dbReference type="EMBL" id="USS88022.1"/>
    </source>
</evidence>
<protein>
    <submittedName>
        <fullName evidence="1">NmrA family NAD(P)-binding protein</fullName>
    </submittedName>
</protein>
<name>A0ABY5BUB3_9LACO</name>
<organism evidence="1 2">
    <name type="scientific">Fructilactobacillus hinvesii</name>
    <dbReference type="NCBI Taxonomy" id="2940300"/>
    <lineage>
        <taxon>Bacteria</taxon>
        <taxon>Bacillati</taxon>
        <taxon>Bacillota</taxon>
        <taxon>Bacilli</taxon>
        <taxon>Lactobacillales</taxon>
        <taxon>Lactobacillaceae</taxon>
        <taxon>Fructilactobacillus</taxon>
    </lineage>
</organism>
<dbReference type="Proteomes" id="UP001057025">
    <property type="component" value="Chromosome"/>
</dbReference>
<reference evidence="1" key="1">
    <citation type="submission" date="2022-05" db="EMBL/GenBank/DDBJ databases">
        <authorList>
            <person name="Oliphant S.A."/>
            <person name="Watson-Haigh N.S."/>
            <person name="Sumby K.M."/>
            <person name="Gardner J.M."/>
            <person name="Jiranek V."/>
        </authorList>
    </citation>
    <scope>NUCLEOTIDE SEQUENCE</scope>
    <source>
        <strain evidence="1">KI11_C11</strain>
    </source>
</reference>
<accession>A0ABY5BUB3</accession>
<dbReference type="PANTHER" id="PTHR47129:SF1">
    <property type="entry name" value="NMRA-LIKE DOMAIN-CONTAINING PROTEIN"/>
    <property type="match status" value="1"/>
</dbReference>
<dbReference type="RefSeq" id="WP_252797311.1">
    <property type="nucleotide sequence ID" value="NZ_CP097118.1"/>
</dbReference>
<gene>
    <name evidence="1" type="ORF">M3M39_00605</name>
</gene>